<keyword evidence="5 9" id="KW-0812">Transmembrane</keyword>
<feature type="transmembrane region" description="Helical" evidence="9">
    <location>
        <begin position="200"/>
        <end position="218"/>
    </location>
</feature>
<keyword evidence="8 9" id="KW-0472">Membrane</keyword>
<keyword evidence="7" id="KW-0762">Sugar transport</keyword>
<evidence type="ECO:0000256" key="1">
    <source>
        <dbReference type="ARBA" id="ARBA00004651"/>
    </source>
</evidence>
<comment type="caution">
    <text evidence="11">The sequence shown here is derived from an EMBL/GenBank/DDBJ whole genome shotgun (WGS) entry which is preliminary data.</text>
</comment>
<dbReference type="RefSeq" id="WP_181053607.1">
    <property type="nucleotide sequence ID" value="NZ_JACDXJ010000001.1"/>
</dbReference>
<name>A0A838BT37_9HYPH</name>
<dbReference type="EMBL" id="JACDXJ010000001">
    <property type="protein sequence ID" value="MBA1158192.1"/>
    <property type="molecule type" value="Genomic_DNA"/>
</dbReference>
<evidence type="ECO:0000256" key="5">
    <source>
        <dbReference type="ARBA" id="ARBA00022692"/>
    </source>
</evidence>
<proteinExistence type="inferred from homology"/>
<protein>
    <submittedName>
        <fullName evidence="11">ABC transporter permease</fullName>
    </submittedName>
</protein>
<dbReference type="GO" id="GO:0140359">
    <property type="term" value="F:ABC-type transporter activity"/>
    <property type="evidence" value="ECO:0007669"/>
    <property type="project" value="InterPro"/>
</dbReference>
<dbReference type="GO" id="GO:0005886">
    <property type="term" value="C:plasma membrane"/>
    <property type="evidence" value="ECO:0007669"/>
    <property type="project" value="UniProtKB-SubCell"/>
</dbReference>
<comment type="subcellular location">
    <subcellularLocation>
        <location evidence="1">Cell membrane</location>
        <topology evidence="1">Multi-pass membrane protein</topology>
    </subcellularLocation>
</comment>
<evidence type="ECO:0000313" key="12">
    <source>
        <dbReference type="Proteomes" id="UP000572984"/>
    </source>
</evidence>
<sequence>MLQVDSPSADNGFKEAKSRTVGSQVLEVLREVRDGWRWRELWMTLGWREVQMRHRRSEIGPFWNTLSLAFVAICIGGLYGGIMERPMSDYIPHLVAGYMIWTLLQALVSEGKDAFVSNAAAIREIAVPGTVYVYKLLWKNLIILGYNSLVYVAVLILYQVSPFPNILLVLPALALVLVNGIWVGLLLGLINVRYRDFGQLIPNAMRLGFFVTPILWYPDSVSGIRRIFVDFNPFYYFIELMRTPLLGQAPTSLIWIVAIGITAVGWGITLPIYAHWRQRIAFWV</sequence>
<feature type="transmembrane region" description="Helical" evidence="9">
    <location>
        <begin position="253"/>
        <end position="274"/>
    </location>
</feature>
<evidence type="ECO:0000256" key="6">
    <source>
        <dbReference type="ARBA" id="ARBA00022989"/>
    </source>
</evidence>
<dbReference type="PANTHER" id="PTHR30413">
    <property type="entry name" value="INNER MEMBRANE TRANSPORT PERMEASE"/>
    <property type="match status" value="1"/>
</dbReference>
<dbReference type="PANTHER" id="PTHR30413:SF10">
    <property type="entry name" value="CAPSULE POLYSACCHARIDE EXPORT INNER-MEMBRANE PROTEIN CTRC"/>
    <property type="match status" value="1"/>
</dbReference>
<feature type="domain" description="ABC-2 type transporter transmembrane" evidence="10">
    <location>
        <begin position="41"/>
        <end position="243"/>
    </location>
</feature>
<comment type="similarity">
    <text evidence="2">Belongs to the ABC-2 integral membrane protein family.</text>
</comment>
<dbReference type="Proteomes" id="UP000572984">
    <property type="component" value="Unassembled WGS sequence"/>
</dbReference>
<evidence type="ECO:0000256" key="3">
    <source>
        <dbReference type="ARBA" id="ARBA00022448"/>
    </source>
</evidence>
<dbReference type="AlphaFoldDB" id="A0A838BT37"/>
<accession>A0A838BT37</accession>
<dbReference type="GO" id="GO:0015920">
    <property type="term" value="P:lipopolysaccharide transport"/>
    <property type="evidence" value="ECO:0007669"/>
    <property type="project" value="TreeGrafter"/>
</dbReference>
<keyword evidence="4" id="KW-1003">Cell membrane</keyword>
<evidence type="ECO:0000256" key="2">
    <source>
        <dbReference type="ARBA" id="ARBA00007783"/>
    </source>
</evidence>
<dbReference type="InterPro" id="IPR013525">
    <property type="entry name" value="ABC2_TM"/>
</dbReference>
<evidence type="ECO:0000256" key="8">
    <source>
        <dbReference type="ARBA" id="ARBA00023136"/>
    </source>
</evidence>
<evidence type="ECO:0000259" key="10">
    <source>
        <dbReference type="Pfam" id="PF01061"/>
    </source>
</evidence>
<evidence type="ECO:0000313" key="11">
    <source>
        <dbReference type="EMBL" id="MBA1158192.1"/>
    </source>
</evidence>
<dbReference type="GO" id="GO:0015774">
    <property type="term" value="P:polysaccharide transport"/>
    <property type="evidence" value="ECO:0007669"/>
    <property type="project" value="UniProtKB-KW"/>
</dbReference>
<gene>
    <name evidence="11" type="ORF">H0S73_18960</name>
</gene>
<feature type="transmembrane region" description="Helical" evidence="9">
    <location>
        <begin position="166"/>
        <end position="188"/>
    </location>
</feature>
<keyword evidence="7" id="KW-0625">Polysaccharide transport</keyword>
<feature type="transmembrane region" description="Helical" evidence="9">
    <location>
        <begin position="141"/>
        <end position="160"/>
    </location>
</feature>
<dbReference type="Pfam" id="PF01061">
    <property type="entry name" value="ABC2_membrane"/>
    <property type="match status" value="1"/>
</dbReference>
<evidence type="ECO:0000256" key="9">
    <source>
        <dbReference type="SAM" id="Phobius"/>
    </source>
</evidence>
<keyword evidence="12" id="KW-1185">Reference proteome</keyword>
<keyword evidence="3" id="KW-0813">Transport</keyword>
<evidence type="ECO:0000256" key="4">
    <source>
        <dbReference type="ARBA" id="ARBA00022475"/>
    </source>
</evidence>
<reference evidence="11 12" key="1">
    <citation type="submission" date="2020-07" db="EMBL/GenBank/DDBJ databases">
        <title>Draft genome and description of Microvirga mediterraneensis Marseille-Q2068 sp. nov.</title>
        <authorList>
            <person name="Boxberger M."/>
        </authorList>
    </citation>
    <scope>NUCLEOTIDE SEQUENCE [LARGE SCALE GENOMIC DNA]</scope>
    <source>
        <strain evidence="11 12">Marseille-Q2068</strain>
    </source>
</reference>
<feature type="transmembrane region" description="Helical" evidence="9">
    <location>
        <begin position="62"/>
        <end position="83"/>
    </location>
</feature>
<evidence type="ECO:0000256" key="7">
    <source>
        <dbReference type="ARBA" id="ARBA00023047"/>
    </source>
</evidence>
<keyword evidence="6 9" id="KW-1133">Transmembrane helix</keyword>
<organism evidence="11 12">
    <name type="scientific">Microvirga mediterraneensis</name>
    <dbReference type="NCBI Taxonomy" id="2754695"/>
    <lineage>
        <taxon>Bacteria</taxon>
        <taxon>Pseudomonadati</taxon>
        <taxon>Pseudomonadota</taxon>
        <taxon>Alphaproteobacteria</taxon>
        <taxon>Hyphomicrobiales</taxon>
        <taxon>Methylobacteriaceae</taxon>
        <taxon>Microvirga</taxon>
    </lineage>
</organism>